<evidence type="ECO:0000313" key="3">
    <source>
        <dbReference type="Proteomes" id="UP000182312"/>
    </source>
</evidence>
<accession>A0A1I0SJ90</accession>
<dbReference type="InterPro" id="IPR035965">
    <property type="entry name" value="PAS-like_dom_sf"/>
</dbReference>
<sequence length="174" mass="19182">MSDTQMLPSDLELAIRAGRAHRAVLILDPAGRIVAANQSYLNMCGYRRDELISEPVDMLLDRFERRPGRLARMLDMQAGQDCRIDGLGQVSKAGRHFRVDVRICPIRDDQGGVCLIALFMSESAEEEGPLRALAPQFATGGDWILSLPRQDSPKQFDELACAAGYGQVFARCGS</sequence>
<evidence type="ECO:0000259" key="1">
    <source>
        <dbReference type="PROSITE" id="PS50112"/>
    </source>
</evidence>
<dbReference type="Gene3D" id="3.30.450.20">
    <property type="entry name" value="PAS domain"/>
    <property type="match status" value="1"/>
</dbReference>
<protein>
    <submittedName>
        <fullName evidence="2">PAS domain S-box-containing protein</fullName>
    </submittedName>
</protein>
<organism evidence="2 3">
    <name type="scientific">Paracoccus halophilus</name>
    <dbReference type="NCBI Taxonomy" id="376733"/>
    <lineage>
        <taxon>Bacteria</taxon>
        <taxon>Pseudomonadati</taxon>
        <taxon>Pseudomonadota</taxon>
        <taxon>Alphaproteobacteria</taxon>
        <taxon>Rhodobacterales</taxon>
        <taxon>Paracoccaceae</taxon>
        <taxon>Paracoccus</taxon>
    </lineage>
</organism>
<reference evidence="2 3" key="1">
    <citation type="submission" date="2016-10" db="EMBL/GenBank/DDBJ databases">
        <authorList>
            <person name="de Groot N.N."/>
        </authorList>
    </citation>
    <scope>NUCLEOTIDE SEQUENCE [LARGE SCALE GENOMIC DNA]</scope>
    <source>
        <strain evidence="2 3">CGMCC 1.6117</strain>
    </source>
</reference>
<dbReference type="NCBIfam" id="TIGR00229">
    <property type="entry name" value="sensory_box"/>
    <property type="match status" value="1"/>
</dbReference>
<dbReference type="Pfam" id="PF13426">
    <property type="entry name" value="PAS_9"/>
    <property type="match status" value="1"/>
</dbReference>
<dbReference type="SUPFAM" id="SSF55785">
    <property type="entry name" value="PYP-like sensor domain (PAS domain)"/>
    <property type="match status" value="1"/>
</dbReference>
<dbReference type="CDD" id="cd00130">
    <property type="entry name" value="PAS"/>
    <property type="match status" value="1"/>
</dbReference>
<dbReference type="SMART" id="SM00091">
    <property type="entry name" value="PAS"/>
    <property type="match status" value="1"/>
</dbReference>
<dbReference type="InterPro" id="IPR000014">
    <property type="entry name" value="PAS"/>
</dbReference>
<dbReference type="RefSeq" id="WP_052081343.1">
    <property type="nucleotide sequence ID" value="NZ_FOJO01000001.1"/>
</dbReference>
<name>A0A1I0SJ90_9RHOB</name>
<dbReference type="Proteomes" id="UP000182312">
    <property type="component" value="Unassembled WGS sequence"/>
</dbReference>
<evidence type="ECO:0000313" key="2">
    <source>
        <dbReference type="EMBL" id="SFA39574.1"/>
    </source>
</evidence>
<dbReference type="PROSITE" id="PS50112">
    <property type="entry name" value="PAS"/>
    <property type="match status" value="1"/>
</dbReference>
<proteinExistence type="predicted"/>
<feature type="domain" description="PAS" evidence="1">
    <location>
        <begin position="24"/>
        <end position="54"/>
    </location>
</feature>
<dbReference type="AlphaFoldDB" id="A0A1I0SJ90"/>
<gene>
    <name evidence="2" type="ORF">SAMN04487972_101318</name>
</gene>
<dbReference type="EMBL" id="FOJO01000001">
    <property type="protein sequence ID" value="SFA39574.1"/>
    <property type="molecule type" value="Genomic_DNA"/>
</dbReference>